<name>A0ABP8AQH8_9MICO</name>
<feature type="domain" description="Cupin type-2" evidence="1">
    <location>
        <begin position="36"/>
        <end position="104"/>
    </location>
</feature>
<dbReference type="RefSeq" id="WP_344774953.1">
    <property type="nucleotide sequence ID" value="NZ_BAABBX010000009.1"/>
</dbReference>
<dbReference type="InterPro" id="IPR014710">
    <property type="entry name" value="RmlC-like_jellyroll"/>
</dbReference>
<evidence type="ECO:0000313" key="3">
    <source>
        <dbReference type="Proteomes" id="UP001500213"/>
    </source>
</evidence>
<gene>
    <name evidence="2" type="ORF">GCM10022288_12480</name>
</gene>
<organism evidence="2 3">
    <name type="scientific">Gryllotalpicola kribbensis</name>
    <dbReference type="NCBI Taxonomy" id="993084"/>
    <lineage>
        <taxon>Bacteria</taxon>
        <taxon>Bacillati</taxon>
        <taxon>Actinomycetota</taxon>
        <taxon>Actinomycetes</taxon>
        <taxon>Micrococcales</taxon>
        <taxon>Microbacteriaceae</taxon>
        <taxon>Gryllotalpicola</taxon>
    </lineage>
</organism>
<dbReference type="Pfam" id="PF07883">
    <property type="entry name" value="Cupin_2"/>
    <property type="match status" value="1"/>
</dbReference>
<proteinExistence type="predicted"/>
<dbReference type="PANTHER" id="PTHR43346">
    <property type="entry name" value="LIGAND BINDING DOMAIN PROTEIN, PUTATIVE (AFU_ORTHOLOGUE AFUA_6G14370)-RELATED"/>
    <property type="match status" value="1"/>
</dbReference>
<dbReference type="SUPFAM" id="SSF51182">
    <property type="entry name" value="RmlC-like cupins"/>
    <property type="match status" value="1"/>
</dbReference>
<evidence type="ECO:0000259" key="1">
    <source>
        <dbReference type="Pfam" id="PF07883"/>
    </source>
</evidence>
<dbReference type="PANTHER" id="PTHR43346:SF1">
    <property type="entry name" value="QUERCETIN 2,3-DIOXYGENASE-RELATED"/>
    <property type="match status" value="1"/>
</dbReference>
<dbReference type="Proteomes" id="UP001500213">
    <property type="component" value="Unassembled WGS sequence"/>
</dbReference>
<dbReference type="Gene3D" id="2.60.120.10">
    <property type="entry name" value="Jelly Rolls"/>
    <property type="match status" value="1"/>
</dbReference>
<protein>
    <recommendedName>
        <fullName evidence="1">Cupin type-2 domain-containing protein</fullName>
    </recommendedName>
</protein>
<reference evidence="3" key="1">
    <citation type="journal article" date="2019" name="Int. J. Syst. Evol. Microbiol.">
        <title>The Global Catalogue of Microorganisms (GCM) 10K type strain sequencing project: providing services to taxonomists for standard genome sequencing and annotation.</title>
        <authorList>
            <consortium name="The Broad Institute Genomics Platform"/>
            <consortium name="The Broad Institute Genome Sequencing Center for Infectious Disease"/>
            <person name="Wu L."/>
            <person name="Ma J."/>
        </authorList>
    </citation>
    <scope>NUCLEOTIDE SEQUENCE [LARGE SCALE GENOMIC DNA]</scope>
    <source>
        <strain evidence="3">JCM 17593</strain>
    </source>
</reference>
<sequence length="122" mass="13617">MAQLPAKRNLAQIERRFGDWGPGYLVDEGDAFFGSVLLRPGDEFTNHSHARHTESFLVLRGRAELWLDRSQLVELAQGDFIGCPPGVEHFFRNTADEPFEAFFVKAPGVSGDKVDAPWTPTS</sequence>
<dbReference type="InterPro" id="IPR013096">
    <property type="entry name" value="Cupin_2"/>
</dbReference>
<comment type="caution">
    <text evidence="2">The sequence shown here is derived from an EMBL/GenBank/DDBJ whole genome shotgun (WGS) entry which is preliminary data.</text>
</comment>
<dbReference type="CDD" id="cd02208">
    <property type="entry name" value="cupin_RmlC-like"/>
    <property type="match status" value="1"/>
</dbReference>
<dbReference type="InterPro" id="IPR011051">
    <property type="entry name" value="RmlC_Cupin_sf"/>
</dbReference>
<keyword evidence="3" id="KW-1185">Reference proteome</keyword>
<dbReference type="InterPro" id="IPR052538">
    <property type="entry name" value="Flavonoid_dioxygenase-like"/>
</dbReference>
<dbReference type="EMBL" id="BAABBX010000009">
    <property type="protein sequence ID" value="GAA4187465.1"/>
    <property type="molecule type" value="Genomic_DNA"/>
</dbReference>
<evidence type="ECO:0000313" key="2">
    <source>
        <dbReference type="EMBL" id="GAA4187465.1"/>
    </source>
</evidence>
<accession>A0ABP8AQH8</accession>